<protein>
    <submittedName>
        <fullName evidence="2">Uncharacterized protein</fullName>
    </submittedName>
</protein>
<evidence type="ECO:0000313" key="3">
    <source>
        <dbReference type="Proteomes" id="UP001554567"/>
    </source>
</evidence>
<feature type="transmembrane region" description="Helical" evidence="1">
    <location>
        <begin position="25"/>
        <end position="44"/>
    </location>
</feature>
<evidence type="ECO:0000313" key="2">
    <source>
        <dbReference type="EMBL" id="MEW5291944.1"/>
    </source>
</evidence>
<reference evidence="2 3" key="1">
    <citation type="submission" date="2024-07" db="EMBL/GenBank/DDBJ databases">
        <authorList>
            <person name="Dulla G.F.J."/>
            <person name="Delorm J.G."/>
        </authorList>
    </citation>
    <scope>NUCLEOTIDE SEQUENCE [LARGE SCALE GENOMIC DNA]</scope>
    <source>
        <strain evidence="2 3">JGD 233</strain>
    </source>
</reference>
<dbReference type="EMBL" id="JBFKZN010000022">
    <property type="protein sequence ID" value="MEW5291944.1"/>
    <property type="molecule type" value="Genomic_DNA"/>
</dbReference>
<gene>
    <name evidence="2" type="ORF">ABW286_22665</name>
</gene>
<keyword evidence="1" id="KW-1133">Transmembrane helix</keyword>
<sequence length="78" mass="9009">MAISHNAEKNLIHEEIFISLSSKNAYAGLFLSIKNIFFFWLNFIKNLTTGNAPKKPIIWWKEHGAGNSYFSTYDEINL</sequence>
<name>A0ABV3N7Y4_9GAMM</name>
<organism evidence="2 3">
    <name type="scientific">Erwinia papayae</name>
    <dbReference type="NCBI Taxonomy" id="206499"/>
    <lineage>
        <taxon>Bacteria</taxon>
        <taxon>Pseudomonadati</taxon>
        <taxon>Pseudomonadota</taxon>
        <taxon>Gammaproteobacteria</taxon>
        <taxon>Enterobacterales</taxon>
        <taxon>Erwiniaceae</taxon>
        <taxon>Erwinia</taxon>
    </lineage>
</organism>
<keyword evidence="3" id="KW-1185">Reference proteome</keyword>
<accession>A0ABV3N7Y4</accession>
<keyword evidence="1" id="KW-0812">Transmembrane</keyword>
<comment type="caution">
    <text evidence="2">The sequence shown here is derived from an EMBL/GenBank/DDBJ whole genome shotgun (WGS) entry which is preliminary data.</text>
</comment>
<proteinExistence type="predicted"/>
<evidence type="ECO:0000256" key="1">
    <source>
        <dbReference type="SAM" id="Phobius"/>
    </source>
</evidence>
<dbReference type="RefSeq" id="WP_261665566.1">
    <property type="nucleotide sequence ID" value="NZ_JBFKZN010000022.1"/>
</dbReference>
<keyword evidence="1" id="KW-0472">Membrane</keyword>
<dbReference type="Proteomes" id="UP001554567">
    <property type="component" value="Unassembled WGS sequence"/>
</dbReference>